<evidence type="ECO:0000256" key="3">
    <source>
        <dbReference type="ARBA" id="ARBA00023015"/>
    </source>
</evidence>
<dbReference type="GeneID" id="26855056"/>
<proteinExistence type="inferred from homology"/>
<evidence type="ECO:0000256" key="1">
    <source>
        <dbReference type="ARBA" id="ARBA00008271"/>
    </source>
</evidence>
<dbReference type="Proteomes" id="UP000202719">
    <property type="component" value="Segment"/>
</dbReference>
<accession>A0A0X9H2U8</accession>
<reference evidence="6" key="3">
    <citation type="submission" date="2016-01" db="EMBL/GenBank/DDBJ databases">
        <authorList>
            <person name="McClelland M."/>
            <person name="Jain A."/>
            <person name="Saraogi P."/>
            <person name="Mendelson R."/>
            <person name="Westerman R."/>
            <person name="SanMiguel P."/>
            <person name="Csonka L."/>
        </authorList>
    </citation>
    <scope>NUCLEOTIDE SEQUENCE</scope>
    <source>
        <strain evidence="6">Enping</strain>
    </source>
</reference>
<sequence length="107" mass="12420">MSKPCMPLTKSQVYAIVREVINYKKATHDTTHVTSHVEDPKFACIFTFISAHANEIFIRKSTLDVDATIAPHIKRLNYLFNLPVSIQEEYLYCVNNERHHTTTQQQQ</sequence>
<dbReference type="EMBL" id="KP658210">
    <property type="protein sequence ID" value="ALN41966.1"/>
    <property type="molecule type" value="Genomic_DNA"/>
</dbReference>
<evidence type="ECO:0000313" key="5">
    <source>
        <dbReference type="EMBL" id="ALN41966.1"/>
    </source>
</evidence>
<dbReference type="GO" id="GO:0006355">
    <property type="term" value="P:regulation of DNA-templated transcription"/>
    <property type="evidence" value="ECO:0007669"/>
    <property type="project" value="InterPro"/>
</dbReference>
<keyword evidence="4" id="KW-0804">Transcription</keyword>
<dbReference type="GO" id="GO:0019058">
    <property type="term" value="P:viral life cycle"/>
    <property type="evidence" value="ECO:0007669"/>
    <property type="project" value="InterPro"/>
</dbReference>
<evidence type="ECO:0000313" key="7">
    <source>
        <dbReference type="Proteomes" id="UP000202719"/>
    </source>
</evidence>
<dbReference type="RefSeq" id="YP_009229948.1">
    <property type="nucleotide sequence ID" value="NC_029304.2"/>
</dbReference>
<dbReference type="EMBL" id="KU593505">
    <property type="protein sequence ID" value="AMF83781.1"/>
    <property type="molecule type" value="Genomic_DNA"/>
</dbReference>
<evidence type="ECO:0000313" key="6">
    <source>
        <dbReference type="EMBL" id="AMF83781.1"/>
    </source>
</evidence>
<dbReference type="OrthoDB" id="15391at10239"/>
<evidence type="ECO:0000256" key="2">
    <source>
        <dbReference type="ARBA" id="ARBA00017118"/>
    </source>
</evidence>
<reference evidence="6 7" key="1">
    <citation type="journal article" date="2015" name="Virol. Sin.">
        <title>Genome sequencing and analysis of a granulovirus isolated from the Asiatic rice leafroller, Cnaphalocrocis medinalis.</title>
        <authorList>
            <person name="Zhang S."/>
            <person name="Zhu Z."/>
            <person name="Sun S."/>
            <person name="Chen Q."/>
            <person name="Deng F."/>
            <person name="Yang K."/>
        </authorList>
    </citation>
    <scope>NUCLEOTIDE SEQUENCE [LARGE SCALE GENOMIC DNA]</scope>
    <source>
        <strain evidence="6 7">Enping</strain>
    </source>
</reference>
<dbReference type="Pfam" id="PF06385">
    <property type="entry name" value="Baculo_LEF-11"/>
    <property type="match status" value="1"/>
</dbReference>
<keyword evidence="3" id="KW-0805">Transcription regulation</keyword>
<evidence type="ECO:0000256" key="4">
    <source>
        <dbReference type="ARBA" id="ARBA00023163"/>
    </source>
</evidence>
<comment type="similarity">
    <text evidence="1">Belongs to the baculoviridae LEF-11 family.</text>
</comment>
<name>A0A0X9H2U8_9BBAC</name>
<reference evidence="5" key="2">
    <citation type="journal article" date="2016" name="PLoS ONE">
        <title>Genome of Cnaphalocrocis medinalis Granulovirus, the First Crambidae-Infecting Betabaculovirus Isolated from Rice Leaffolder to Sequenced.</title>
        <authorList>
            <person name="Han G."/>
            <person name="Xu J."/>
            <person name="Liu Q."/>
            <person name="Li C."/>
            <person name="Xu H."/>
            <person name="Lu Z."/>
        </authorList>
    </citation>
    <scope>NUCLEOTIDE SEQUENCE</scope>
</reference>
<dbReference type="InterPro" id="IPR009429">
    <property type="entry name" value="Baculo_LEF-11"/>
</dbReference>
<keyword evidence="7" id="KW-1185">Reference proteome</keyword>
<protein>
    <recommendedName>
        <fullName evidence="2">Late expression factor 11</fullName>
    </recommendedName>
</protein>
<organism evidence="5">
    <name type="scientific">Cnaphalocrocis medinalis granulovirus</name>
    <dbReference type="NCBI Taxonomy" id="1750712"/>
    <lineage>
        <taxon>Viruses</taxon>
        <taxon>Viruses incertae sedis</taxon>
        <taxon>Naldaviricetes</taxon>
        <taxon>Lefavirales</taxon>
        <taxon>Baculoviridae</taxon>
        <taxon>Betabaculovirus</taxon>
        <taxon>Betabaculovirus cnamedinalis</taxon>
    </lineage>
</organism>
<dbReference type="KEGG" id="vg:26855056"/>